<dbReference type="Proteomes" id="UP001609219">
    <property type="component" value="Unassembled WGS sequence"/>
</dbReference>
<gene>
    <name evidence="2" type="ORF">ACHIRB_31170</name>
</gene>
<feature type="compositionally biased region" description="Basic and acidic residues" evidence="1">
    <location>
        <begin position="206"/>
        <end position="217"/>
    </location>
</feature>
<dbReference type="EMBL" id="JBIMSN010000190">
    <property type="protein sequence ID" value="MFH5232994.1"/>
    <property type="molecule type" value="Genomic_DNA"/>
</dbReference>
<name>A0ABW7KCX9_9NOCA</name>
<protein>
    <submittedName>
        <fullName evidence="2">Uncharacterized protein</fullName>
    </submittedName>
</protein>
<proteinExistence type="predicted"/>
<keyword evidence="3" id="KW-1185">Reference proteome</keyword>
<feature type="region of interest" description="Disordered" evidence="1">
    <location>
        <begin position="206"/>
        <end position="236"/>
    </location>
</feature>
<evidence type="ECO:0000313" key="3">
    <source>
        <dbReference type="Proteomes" id="UP001609219"/>
    </source>
</evidence>
<evidence type="ECO:0000313" key="2">
    <source>
        <dbReference type="EMBL" id="MFH5232994.1"/>
    </source>
</evidence>
<evidence type="ECO:0000256" key="1">
    <source>
        <dbReference type="SAM" id="MobiDB-lite"/>
    </source>
</evidence>
<organism evidence="2 3">
    <name type="scientific">Antrihabitans spumae</name>
    <dbReference type="NCBI Taxonomy" id="3373370"/>
    <lineage>
        <taxon>Bacteria</taxon>
        <taxon>Bacillati</taxon>
        <taxon>Actinomycetota</taxon>
        <taxon>Actinomycetes</taxon>
        <taxon>Mycobacteriales</taxon>
        <taxon>Nocardiaceae</taxon>
        <taxon>Antrihabitans</taxon>
    </lineage>
</organism>
<comment type="caution">
    <text evidence="2">The sequence shown here is derived from an EMBL/GenBank/DDBJ whole genome shotgun (WGS) entry which is preliminary data.</text>
</comment>
<feature type="compositionally biased region" description="Basic and acidic residues" evidence="1">
    <location>
        <begin position="226"/>
        <end position="236"/>
    </location>
</feature>
<reference evidence="2 3" key="1">
    <citation type="submission" date="2024-10" db="EMBL/GenBank/DDBJ databases">
        <authorList>
            <person name="Riesco R."/>
        </authorList>
    </citation>
    <scope>NUCLEOTIDE SEQUENCE [LARGE SCALE GENOMIC DNA]</scope>
    <source>
        <strain evidence="2 3">NCIMB 15450</strain>
    </source>
</reference>
<sequence>MTAPDRESDAGPPAQWVDDLRWHRSQYRQSRFQWCATEALLAATEFTRGRQEFTTVRDLRDLAGYKRVAGDYSMVCQRALGDALKAARRQLSPRDWAPVATELDLTVLECASSAFVSTWSDPQERTNAQVVRVQRIVDGLFFTNPLIRSWELQQLWLLYVAAEGFLEDTLVDLVVELRGSRRAADLADAVGLRSVTSLDCMIEEQRRSRGEIGDPRRTPTQYRAYPAREHASNHAQ</sequence>
<accession>A0ABW7KCX9</accession>
<dbReference type="RefSeq" id="WP_395118123.1">
    <property type="nucleotide sequence ID" value="NZ_JBIMSN010000190.1"/>
</dbReference>